<dbReference type="GO" id="GO:0007018">
    <property type="term" value="P:microtubule-based movement"/>
    <property type="evidence" value="ECO:0007669"/>
    <property type="project" value="InterPro"/>
</dbReference>
<dbReference type="SUPFAM" id="SSF52540">
    <property type="entry name" value="P-loop containing nucleoside triphosphate hydrolases"/>
    <property type="match status" value="1"/>
</dbReference>
<dbReference type="EMBL" id="FNXT01000967">
    <property type="protein sequence ID" value="SZX69985.1"/>
    <property type="molecule type" value="Genomic_DNA"/>
</dbReference>
<keyword evidence="15" id="KW-1185">Reference proteome</keyword>
<dbReference type="InterPro" id="IPR027417">
    <property type="entry name" value="P-loop_NTPase"/>
</dbReference>
<accession>A0A383VWX3</accession>
<evidence type="ECO:0000256" key="3">
    <source>
        <dbReference type="ARBA" id="ARBA00022701"/>
    </source>
</evidence>
<dbReference type="InterPro" id="IPR019821">
    <property type="entry name" value="Kinesin_motor_CS"/>
</dbReference>
<dbReference type="CDD" id="cd01371">
    <property type="entry name" value="KISc_KIF3"/>
    <property type="match status" value="1"/>
</dbReference>
<feature type="region of interest" description="Disordered" evidence="12">
    <location>
        <begin position="679"/>
        <end position="711"/>
    </location>
</feature>
<feature type="compositionally biased region" description="Low complexity" evidence="12">
    <location>
        <begin position="828"/>
        <end position="847"/>
    </location>
</feature>
<keyword evidence="5 9" id="KW-0067">ATP-binding</keyword>
<dbReference type="PROSITE" id="PS50067">
    <property type="entry name" value="KINESIN_MOTOR_2"/>
    <property type="match status" value="1"/>
</dbReference>
<dbReference type="AlphaFoldDB" id="A0A383VWX3"/>
<gene>
    <name evidence="14" type="ORF">BQ4739_LOCUS10238</name>
</gene>
<evidence type="ECO:0000259" key="13">
    <source>
        <dbReference type="PROSITE" id="PS50067"/>
    </source>
</evidence>
<organism evidence="14 15">
    <name type="scientific">Tetradesmus obliquus</name>
    <name type="common">Green alga</name>
    <name type="synonym">Acutodesmus obliquus</name>
    <dbReference type="NCBI Taxonomy" id="3088"/>
    <lineage>
        <taxon>Eukaryota</taxon>
        <taxon>Viridiplantae</taxon>
        <taxon>Chlorophyta</taxon>
        <taxon>core chlorophytes</taxon>
        <taxon>Chlorophyceae</taxon>
        <taxon>CS clade</taxon>
        <taxon>Sphaeropleales</taxon>
        <taxon>Scenedesmaceae</taxon>
        <taxon>Tetradesmus</taxon>
    </lineage>
</organism>
<evidence type="ECO:0000256" key="9">
    <source>
        <dbReference type="PROSITE-ProRule" id="PRU00283"/>
    </source>
</evidence>
<dbReference type="PANTHER" id="PTHR47969">
    <property type="entry name" value="CHROMOSOME-ASSOCIATED KINESIN KIF4A-RELATED"/>
    <property type="match status" value="1"/>
</dbReference>
<evidence type="ECO:0000313" key="15">
    <source>
        <dbReference type="Proteomes" id="UP000256970"/>
    </source>
</evidence>
<evidence type="ECO:0000256" key="1">
    <source>
        <dbReference type="ARBA" id="ARBA00004245"/>
    </source>
</evidence>
<dbReference type="InterPro" id="IPR027640">
    <property type="entry name" value="Kinesin-like_fam"/>
</dbReference>
<name>A0A383VWX3_TETOB</name>
<evidence type="ECO:0000256" key="11">
    <source>
        <dbReference type="SAM" id="Coils"/>
    </source>
</evidence>
<keyword evidence="7 9" id="KW-0505">Motor protein</keyword>
<dbReference type="Pfam" id="PF00225">
    <property type="entry name" value="Kinesin"/>
    <property type="match status" value="1"/>
</dbReference>
<proteinExistence type="inferred from homology"/>
<evidence type="ECO:0000256" key="2">
    <source>
        <dbReference type="ARBA" id="ARBA00022490"/>
    </source>
</evidence>
<keyword evidence="2" id="KW-0963">Cytoplasm</keyword>
<evidence type="ECO:0000256" key="7">
    <source>
        <dbReference type="ARBA" id="ARBA00023175"/>
    </source>
</evidence>
<keyword evidence="4 9" id="KW-0547">Nucleotide-binding</keyword>
<feature type="compositionally biased region" description="Low complexity" evidence="12">
    <location>
        <begin position="680"/>
        <end position="703"/>
    </location>
</feature>
<sequence>MGQHSKADAECVRVVVRCRPLNEQEKADGRTRIVDMDRKSGQVVLRNSKADATDPPKSFTFDSVFDWESTQKEVYESTAAGIVNSTLEGYNGTIFAYGQTGTGKTHTMEGYAAEPSQQGIIPQSFEHIFSAIEGSSNIQYLVRASFLEIYNEEIRDLLSKSPKDKLELKESRDSGVYVKGLNAFVVKSVPEIRNVLEVGKKNRSVGATLMNQDSSRSHSVFTITIETIEQGPASDGHVRVGKLNLVDLAGSERQSKTGATGDRLKEATKINLSLSALGNVISALVDSKSGHIPYRDSKLTRLLQDSLGGNTKTVMVANVGPADWNYDETLSTLRYANRAKNITNKPRINEDPKDAMLREFQEEIQRLKAALTAAESGGGGGELVTDAEGHMHVEKVVQVPKPLDPQELEQLKQQIASELHAQLAASSGGKELTQEQLAQVAAETEAKAAAEAARLEAAAKAAEQDAVRYERKQRQLQEKLAKAAQEGEQLAQQKAELAARLRAMEGKILKGEARGGLVQVTRKKEEQLARREQELQRRRAEEAAAAAEIARVEEAALEVGHKFSSLAEEAAEKTKKLKKLWKRYQSVDAEVQDLYREFQAEKEDLLDSIRLLGQQMLLKDAVISAFIPQEEVDQVLQRAHWDDEAEMWVLERLCDSNPAAAFSGGGSSTYSQLAAATTCSAGSRGSSPSSKHRGQQQQQQQQQGWRAGVMPGSCRPVAVPGARRPTSNFTKAAALAGDMNPRFRSENILALELDMPERVTFDVLQETGAPDPRAQAAIDAAFWEDGHILLLGPPGSPQQQLHLVGPEGVGGYAMQQQQQRQGVGGGAQQRPGSSASQRPGSSASRRR</sequence>
<dbReference type="STRING" id="3088.A0A383VWX3"/>
<evidence type="ECO:0000256" key="6">
    <source>
        <dbReference type="ARBA" id="ARBA00023054"/>
    </source>
</evidence>
<dbReference type="Proteomes" id="UP000256970">
    <property type="component" value="Unassembled WGS sequence"/>
</dbReference>
<feature type="domain" description="Kinesin motor" evidence="13">
    <location>
        <begin position="11"/>
        <end position="342"/>
    </location>
</feature>
<dbReference type="FunFam" id="3.40.850.10:FF:000029">
    <property type="entry name" value="Kinesin-like protein KIF17"/>
    <property type="match status" value="1"/>
</dbReference>
<protein>
    <recommendedName>
        <fullName evidence="10">Kinesin-like protein</fullName>
    </recommendedName>
</protein>
<feature type="coiled-coil region" evidence="11">
    <location>
        <begin position="445"/>
        <end position="550"/>
    </location>
</feature>
<reference evidence="14 15" key="1">
    <citation type="submission" date="2016-10" db="EMBL/GenBank/DDBJ databases">
        <authorList>
            <person name="Cai Z."/>
        </authorList>
    </citation>
    <scope>NUCLEOTIDE SEQUENCE [LARGE SCALE GENOMIC DNA]</scope>
</reference>
<dbReference type="PROSITE" id="PS00411">
    <property type="entry name" value="KINESIN_MOTOR_1"/>
    <property type="match status" value="1"/>
</dbReference>
<feature type="binding site" evidence="9">
    <location>
        <begin position="98"/>
        <end position="105"/>
    </location>
    <ligand>
        <name>ATP</name>
        <dbReference type="ChEBI" id="CHEBI:30616"/>
    </ligand>
</feature>
<dbReference type="GO" id="GO:0005524">
    <property type="term" value="F:ATP binding"/>
    <property type="evidence" value="ECO:0007669"/>
    <property type="project" value="UniProtKB-UniRule"/>
</dbReference>
<dbReference type="Gene3D" id="3.40.850.10">
    <property type="entry name" value="Kinesin motor domain"/>
    <property type="match status" value="1"/>
</dbReference>
<comment type="subcellular location">
    <subcellularLocation>
        <location evidence="1">Cytoplasm</location>
        <location evidence="1">Cytoskeleton</location>
    </subcellularLocation>
</comment>
<dbReference type="InterPro" id="IPR001752">
    <property type="entry name" value="Kinesin_motor_dom"/>
</dbReference>
<dbReference type="GO" id="GO:0008017">
    <property type="term" value="F:microtubule binding"/>
    <property type="evidence" value="ECO:0007669"/>
    <property type="project" value="InterPro"/>
</dbReference>
<feature type="compositionally biased region" description="Low complexity" evidence="12">
    <location>
        <begin position="812"/>
        <end position="821"/>
    </location>
</feature>
<dbReference type="PANTHER" id="PTHR47969:SF21">
    <property type="entry name" value="KINESIN-LIKE PROTEIN"/>
    <property type="match status" value="1"/>
</dbReference>
<feature type="region of interest" description="Disordered" evidence="12">
    <location>
        <begin position="797"/>
        <end position="847"/>
    </location>
</feature>
<dbReference type="InterPro" id="IPR036961">
    <property type="entry name" value="Kinesin_motor_dom_sf"/>
</dbReference>
<evidence type="ECO:0000256" key="12">
    <source>
        <dbReference type="SAM" id="MobiDB-lite"/>
    </source>
</evidence>
<dbReference type="GO" id="GO:0005874">
    <property type="term" value="C:microtubule"/>
    <property type="evidence" value="ECO:0007669"/>
    <property type="project" value="UniProtKB-KW"/>
</dbReference>
<dbReference type="SMART" id="SM00129">
    <property type="entry name" value="KISc"/>
    <property type="match status" value="1"/>
</dbReference>
<comment type="similarity">
    <text evidence="9 10">Belongs to the TRAFAC class myosin-kinesin ATPase superfamily. Kinesin family.</text>
</comment>
<evidence type="ECO:0000256" key="5">
    <source>
        <dbReference type="ARBA" id="ARBA00022840"/>
    </source>
</evidence>
<keyword evidence="3 10" id="KW-0493">Microtubule</keyword>
<dbReference type="GO" id="GO:0003777">
    <property type="term" value="F:microtubule motor activity"/>
    <property type="evidence" value="ECO:0007669"/>
    <property type="project" value="InterPro"/>
</dbReference>
<keyword evidence="8" id="KW-0206">Cytoskeleton</keyword>
<evidence type="ECO:0000313" key="14">
    <source>
        <dbReference type="EMBL" id="SZX69985.1"/>
    </source>
</evidence>
<dbReference type="PRINTS" id="PR00380">
    <property type="entry name" value="KINESINHEAVY"/>
</dbReference>
<keyword evidence="6 11" id="KW-0175">Coiled coil</keyword>
<evidence type="ECO:0000256" key="10">
    <source>
        <dbReference type="RuleBase" id="RU000394"/>
    </source>
</evidence>
<evidence type="ECO:0000256" key="8">
    <source>
        <dbReference type="ARBA" id="ARBA00023212"/>
    </source>
</evidence>
<evidence type="ECO:0000256" key="4">
    <source>
        <dbReference type="ARBA" id="ARBA00022741"/>
    </source>
</evidence>